<reference evidence="15 16" key="1">
    <citation type="submission" date="2020-02" db="EMBL/GenBank/DDBJ databases">
        <authorList>
            <person name="Zheng R.K."/>
            <person name="Sun C.M."/>
        </authorList>
    </citation>
    <scope>NUCLEOTIDE SEQUENCE [LARGE SCALE GENOMIC DNA]</scope>
    <source>
        <strain evidence="16">zrk23</strain>
    </source>
</reference>
<dbReference type="InterPro" id="IPR050968">
    <property type="entry name" value="Cytochrome_c_oxidase_bac_sub4"/>
</dbReference>
<evidence type="ECO:0000256" key="11">
    <source>
        <dbReference type="ARBA" id="ARBA00030211"/>
    </source>
</evidence>
<evidence type="ECO:0000256" key="2">
    <source>
        <dbReference type="ARBA" id="ARBA00008079"/>
    </source>
</evidence>
<dbReference type="KEGG" id="spzr:G5C33_10860"/>
<dbReference type="EMBL" id="CP049109">
    <property type="protein sequence ID" value="QIG80228.1"/>
    <property type="molecule type" value="Genomic_DNA"/>
</dbReference>
<evidence type="ECO:0000256" key="7">
    <source>
        <dbReference type="ARBA" id="ARBA00022989"/>
    </source>
</evidence>
<feature type="transmembrane region" description="Helical" evidence="14">
    <location>
        <begin position="77"/>
        <end position="99"/>
    </location>
</feature>
<dbReference type="PANTHER" id="PTHR36835">
    <property type="entry name" value="CYTOCHROME BO(3) UBIQUINOL OXIDASE SUBUNIT 4"/>
    <property type="match status" value="1"/>
</dbReference>
<evidence type="ECO:0000256" key="5">
    <source>
        <dbReference type="ARBA" id="ARBA00022475"/>
    </source>
</evidence>
<keyword evidence="5" id="KW-1003">Cell membrane</keyword>
<protein>
    <recommendedName>
        <fullName evidence="4">Cytochrome bo(3) ubiquinol oxidase subunit 4</fullName>
    </recommendedName>
    <alternativeName>
        <fullName evidence="13">Cytochrome o ubiquinol oxidase subunit 4</fullName>
    </alternativeName>
    <alternativeName>
        <fullName evidence="10">Oxidase bo(3) subunit 4</fullName>
    </alternativeName>
    <alternativeName>
        <fullName evidence="11">Ubiquinol oxidase polypeptide IV</fullName>
    </alternativeName>
    <alternativeName>
        <fullName evidence="12">Ubiquinol oxidase subunit 4</fullName>
    </alternativeName>
</protein>
<dbReference type="Proteomes" id="UP000501568">
    <property type="component" value="Chromosome"/>
</dbReference>
<comment type="subcellular location">
    <subcellularLocation>
        <location evidence="1">Cell membrane</location>
        <topology evidence="1">Multi-pass membrane protein</topology>
    </subcellularLocation>
</comment>
<evidence type="ECO:0000313" key="16">
    <source>
        <dbReference type="Proteomes" id="UP000501568"/>
    </source>
</evidence>
<keyword evidence="16" id="KW-1185">Reference proteome</keyword>
<evidence type="ECO:0000256" key="6">
    <source>
        <dbReference type="ARBA" id="ARBA00022692"/>
    </source>
</evidence>
<dbReference type="GO" id="GO:0019646">
    <property type="term" value="P:aerobic electron transport chain"/>
    <property type="evidence" value="ECO:0007669"/>
    <property type="project" value="TreeGrafter"/>
</dbReference>
<evidence type="ECO:0000256" key="1">
    <source>
        <dbReference type="ARBA" id="ARBA00004651"/>
    </source>
</evidence>
<comment type="subunit">
    <text evidence="3">Heterooctamer of two A chains, two B chains, two C chains and two D chains.</text>
</comment>
<dbReference type="Pfam" id="PF03626">
    <property type="entry name" value="COX4_pro"/>
    <property type="match status" value="1"/>
</dbReference>
<name>A0A6G6Y683_9SPHN</name>
<evidence type="ECO:0000256" key="9">
    <source>
        <dbReference type="ARBA" id="ARBA00025694"/>
    </source>
</evidence>
<accession>A0A6G6Y683</accession>
<dbReference type="RefSeq" id="WP_165327233.1">
    <property type="nucleotide sequence ID" value="NZ_CP049109.1"/>
</dbReference>
<dbReference type="GO" id="GO:0015078">
    <property type="term" value="F:proton transmembrane transporter activity"/>
    <property type="evidence" value="ECO:0007669"/>
    <property type="project" value="TreeGrafter"/>
</dbReference>
<gene>
    <name evidence="15" type="ORF">G5C33_10860</name>
</gene>
<comment type="similarity">
    <text evidence="2">Belongs to the cytochrome c oxidase bacterial subunit 4 family.</text>
</comment>
<keyword evidence="6 14" id="KW-0812">Transmembrane</keyword>
<keyword evidence="7 14" id="KW-1133">Transmembrane helix</keyword>
<sequence length="106" mass="11779">MMAQEQAGERRREYRDKLIGLAGAAVLTAASFLLVVLKPVSRDLILAGLGALALAQIGWQFRFFLDIDLRKSHRDDLQLVLFTGLIVALMIGGSLWILFNQHARMG</sequence>
<feature type="transmembrane region" description="Helical" evidence="14">
    <location>
        <begin position="44"/>
        <end position="65"/>
    </location>
</feature>
<feature type="transmembrane region" description="Helical" evidence="14">
    <location>
        <begin position="18"/>
        <end position="38"/>
    </location>
</feature>
<dbReference type="GO" id="GO:0009486">
    <property type="term" value="F:cytochrome bo3 ubiquinol oxidase activity"/>
    <property type="evidence" value="ECO:0007669"/>
    <property type="project" value="TreeGrafter"/>
</dbReference>
<dbReference type="GO" id="GO:0015990">
    <property type="term" value="P:electron transport coupled proton transport"/>
    <property type="evidence" value="ECO:0007669"/>
    <property type="project" value="TreeGrafter"/>
</dbReference>
<evidence type="ECO:0000256" key="4">
    <source>
        <dbReference type="ARBA" id="ARBA00014689"/>
    </source>
</evidence>
<keyword evidence="8 14" id="KW-0472">Membrane</keyword>
<dbReference type="AlphaFoldDB" id="A0A6G6Y683"/>
<evidence type="ECO:0000256" key="13">
    <source>
        <dbReference type="ARBA" id="ARBA00032185"/>
    </source>
</evidence>
<evidence type="ECO:0000256" key="10">
    <source>
        <dbReference type="ARBA" id="ARBA00030071"/>
    </source>
</evidence>
<dbReference type="GO" id="GO:0009319">
    <property type="term" value="C:cytochrome o ubiquinol oxidase complex"/>
    <property type="evidence" value="ECO:0007669"/>
    <property type="project" value="TreeGrafter"/>
</dbReference>
<dbReference type="InterPro" id="IPR005171">
    <property type="entry name" value="Cyt_c_oxidase_su4_prok"/>
</dbReference>
<evidence type="ECO:0000256" key="3">
    <source>
        <dbReference type="ARBA" id="ARBA00011700"/>
    </source>
</evidence>
<evidence type="ECO:0000256" key="12">
    <source>
        <dbReference type="ARBA" id="ARBA00031887"/>
    </source>
</evidence>
<evidence type="ECO:0000313" key="15">
    <source>
        <dbReference type="EMBL" id="QIG80228.1"/>
    </source>
</evidence>
<organism evidence="15 16">
    <name type="scientific">Stakelama tenebrarum</name>
    <dbReference type="NCBI Taxonomy" id="2711215"/>
    <lineage>
        <taxon>Bacteria</taxon>
        <taxon>Pseudomonadati</taxon>
        <taxon>Pseudomonadota</taxon>
        <taxon>Alphaproteobacteria</taxon>
        <taxon>Sphingomonadales</taxon>
        <taxon>Sphingomonadaceae</taxon>
        <taxon>Stakelama</taxon>
    </lineage>
</organism>
<dbReference type="PANTHER" id="PTHR36835:SF1">
    <property type="entry name" value="CYTOCHROME BO(3) UBIQUINOL OXIDASE SUBUNIT 4"/>
    <property type="match status" value="1"/>
</dbReference>
<proteinExistence type="inferred from homology"/>
<evidence type="ECO:0000256" key="14">
    <source>
        <dbReference type="SAM" id="Phobius"/>
    </source>
</evidence>
<dbReference type="GO" id="GO:0005886">
    <property type="term" value="C:plasma membrane"/>
    <property type="evidence" value="ECO:0007669"/>
    <property type="project" value="UniProtKB-SubCell"/>
</dbReference>
<evidence type="ECO:0000256" key="8">
    <source>
        <dbReference type="ARBA" id="ARBA00023136"/>
    </source>
</evidence>
<comment type="function">
    <text evidence="9">Cytochrome bo(3) ubiquinol terminal oxidase is the component of the aerobic respiratory chain of E.coli that predominates when cells are grown at high aeration. Has proton pump activity across the membrane in addition to electron transfer, pumping 2 protons/electron.</text>
</comment>